<keyword evidence="7" id="KW-1185">Reference proteome</keyword>
<name>A0A4R5AJH8_9ACTN</name>
<dbReference type="Gene3D" id="1.20.1300.10">
    <property type="entry name" value="Fumarate reductase/succinate dehydrogenase, transmembrane subunit"/>
    <property type="match status" value="1"/>
</dbReference>
<protein>
    <submittedName>
        <fullName evidence="6">Fumarate reductase subunit C</fullName>
    </submittedName>
</protein>
<dbReference type="AlphaFoldDB" id="A0A4R5AJH8"/>
<organism evidence="6 7">
    <name type="scientific">Jiangella aurantiaca</name>
    <dbReference type="NCBI Taxonomy" id="2530373"/>
    <lineage>
        <taxon>Bacteria</taxon>
        <taxon>Bacillati</taxon>
        <taxon>Actinomycetota</taxon>
        <taxon>Actinomycetes</taxon>
        <taxon>Jiangellales</taxon>
        <taxon>Jiangellaceae</taxon>
        <taxon>Jiangella</taxon>
    </lineage>
</organism>
<dbReference type="PIRSF" id="PIRSF000180">
    <property type="entry name" value="FrdC"/>
    <property type="match status" value="1"/>
</dbReference>
<evidence type="ECO:0000313" key="7">
    <source>
        <dbReference type="Proteomes" id="UP000295217"/>
    </source>
</evidence>
<keyword evidence="4 5" id="KW-0472">Membrane</keyword>
<keyword evidence="1" id="KW-1003">Cell membrane</keyword>
<evidence type="ECO:0000256" key="2">
    <source>
        <dbReference type="ARBA" id="ARBA00022692"/>
    </source>
</evidence>
<feature type="transmembrane region" description="Helical" evidence="5">
    <location>
        <begin position="65"/>
        <end position="85"/>
    </location>
</feature>
<proteinExistence type="predicted"/>
<feature type="transmembrane region" description="Helical" evidence="5">
    <location>
        <begin position="105"/>
        <end position="126"/>
    </location>
</feature>
<dbReference type="OrthoDB" id="8909678at2"/>
<comment type="caution">
    <text evidence="6">The sequence shown here is derived from an EMBL/GenBank/DDBJ whole genome shotgun (WGS) entry which is preliminary data.</text>
</comment>
<dbReference type="Pfam" id="PF02300">
    <property type="entry name" value="Fumarate_red_C"/>
    <property type="match status" value="1"/>
</dbReference>
<keyword evidence="3 5" id="KW-1133">Transmembrane helix</keyword>
<dbReference type="EMBL" id="SMLB01000010">
    <property type="protein sequence ID" value="TDD70292.1"/>
    <property type="molecule type" value="Genomic_DNA"/>
</dbReference>
<sequence length="127" mass="14499">MPRTYRPRPSIWWWVRKRSYLLFVLRELSSVFVAWFVALTLALVWSVERGAEQYERLLDVLSNPFAVALNVVALAFLLLHTITWFNLTPKAMPIRLFGARVPPVAIVAAQWAAFAAVSAFVIWLVVG</sequence>
<gene>
    <name evidence="6" type="ORF">E1262_10465</name>
</gene>
<evidence type="ECO:0000256" key="5">
    <source>
        <dbReference type="SAM" id="Phobius"/>
    </source>
</evidence>
<accession>A0A4R5AJH8</accession>
<evidence type="ECO:0000313" key="6">
    <source>
        <dbReference type="EMBL" id="TDD70292.1"/>
    </source>
</evidence>
<reference evidence="6 7" key="1">
    <citation type="submission" date="2019-02" db="EMBL/GenBank/DDBJ databases">
        <title>Draft genome sequences of novel Actinobacteria.</title>
        <authorList>
            <person name="Sahin N."/>
            <person name="Ay H."/>
            <person name="Saygin H."/>
        </authorList>
    </citation>
    <scope>NUCLEOTIDE SEQUENCE [LARGE SCALE GENOMIC DNA]</scope>
    <source>
        <strain evidence="6 7">8K307</strain>
    </source>
</reference>
<evidence type="ECO:0000256" key="3">
    <source>
        <dbReference type="ARBA" id="ARBA00022989"/>
    </source>
</evidence>
<keyword evidence="2 5" id="KW-0812">Transmembrane</keyword>
<dbReference type="Proteomes" id="UP000295217">
    <property type="component" value="Unassembled WGS sequence"/>
</dbReference>
<dbReference type="InterPro" id="IPR034804">
    <property type="entry name" value="SQR/QFR_C/D"/>
</dbReference>
<evidence type="ECO:0000256" key="4">
    <source>
        <dbReference type="ARBA" id="ARBA00023136"/>
    </source>
</evidence>
<evidence type="ECO:0000256" key="1">
    <source>
        <dbReference type="ARBA" id="ARBA00022475"/>
    </source>
</evidence>
<dbReference type="SUPFAM" id="SSF81343">
    <property type="entry name" value="Fumarate reductase respiratory complex transmembrane subunits"/>
    <property type="match status" value="1"/>
</dbReference>
<dbReference type="GO" id="GO:0016020">
    <property type="term" value="C:membrane"/>
    <property type="evidence" value="ECO:0007669"/>
    <property type="project" value="InterPro"/>
</dbReference>
<dbReference type="InterPro" id="IPR003510">
    <property type="entry name" value="Fumarate_red_C"/>
</dbReference>
<feature type="transmembrane region" description="Helical" evidence="5">
    <location>
        <begin position="20"/>
        <end position="45"/>
    </location>
</feature>